<dbReference type="InterPro" id="IPR012337">
    <property type="entry name" value="RNaseH-like_sf"/>
</dbReference>
<name>A0A5N5T6B4_9CRUS</name>
<evidence type="ECO:0000313" key="3">
    <source>
        <dbReference type="Proteomes" id="UP000326759"/>
    </source>
</evidence>
<dbReference type="EMBL" id="SEYY01008352">
    <property type="protein sequence ID" value="KAB7502183.1"/>
    <property type="molecule type" value="Genomic_DNA"/>
</dbReference>
<dbReference type="OrthoDB" id="270189at2759"/>
<comment type="caution">
    <text evidence="2">The sequence shown here is derived from an EMBL/GenBank/DDBJ whole genome shotgun (WGS) entry which is preliminary data.</text>
</comment>
<protein>
    <submittedName>
        <fullName evidence="2">Oligoribonuclease, mitochondrial</fullName>
    </submittedName>
</protein>
<dbReference type="InterPro" id="IPR013520">
    <property type="entry name" value="Ribonucl_H"/>
</dbReference>
<dbReference type="Pfam" id="PF00929">
    <property type="entry name" value="RNase_T"/>
    <property type="match status" value="1"/>
</dbReference>
<gene>
    <name evidence="2" type="primary">REXO2_0</name>
    <name evidence="2" type="ORF">Anas_13631</name>
</gene>
<dbReference type="InterPro" id="IPR036397">
    <property type="entry name" value="RNaseH_sf"/>
</dbReference>
<proteinExistence type="predicted"/>
<dbReference type="AlphaFoldDB" id="A0A5N5T6B4"/>
<sequence>MMASRDTSFVFIDMQLTGPFADNDKIMEVCLMVSDKDFDHLELGPMIAIKIQDEILENMNKSLKDTHTHSGLLDACKDSNITLESAEDTIVEFINRIRDRSDATLVTVSENAVNFLKRYMPKVKFCVGQIVVLSTIRELCRIWYPNEYSNYRSSKIGKRAIDNAKEYVNEMTYYKDSVFK</sequence>
<organism evidence="2 3">
    <name type="scientific">Armadillidium nasatum</name>
    <dbReference type="NCBI Taxonomy" id="96803"/>
    <lineage>
        <taxon>Eukaryota</taxon>
        <taxon>Metazoa</taxon>
        <taxon>Ecdysozoa</taxon>
        <taxon>Arthropoda</taxon>
        <taxon>Crustacea</taxon>
        <taxon>Multicrustacea</taxon>
        <taxon>Malacostraca</taxon>
        <taxon>Eumalacostraca</taxon>
        <taxon>Peracarida</taxon>
        <taxon>Isopoda</taxon>
        <taxon>Oniscidea</taxon>
        <taxon>Crinocheta</taxon>
        <taxon>Armadillidiidae</taxon>
        <taxon>Armadillidium</taxon>
    </lineage>
</organism>
<dbReference type="Proteomes" id="UP000326759">
    <property type="component" value="Unassembled WGS sequence"/>
</dbReference>
<feature type="domain" description="Exonuclease" evidence="1">
    <location>
        <begin position="10"/>
        <end position="168"/>
    </location>
</feature>
<evidence type="ECO:0000313" key="2">
    <source>
        <dbReference type="EMBL" id="KAB7502183.1"/>
    </source>
</evidence>
<evidence type="ECO:0000259" key="1">
    <source>
        <dbReference type="Pfam" id="PF00929"/>
    </source>
</evidence>
<reference evidence="2 3" key="1">
    <citation type="journal article" date="2019" name="PLoS Biol.">
        <title>Sex chromosomes control vertical transmission of feminizing Wolbachia symbionts in an isopod.</title>
        <authorList>
            <person name="Becking T."/>
            <person name="Chebbi M.A."/>
            <person name="Giraud I."/>
            <person name="Moumen B."/>
            <person name="Laverre T."/>
            <person name="Caubet Y."/>
            <person name="Peccoud J."/>
            <person name="Gilbert C."/>
            <person name="Cordaux R."/>
        </authorList>
    </citation>
    <scope>NUCLEOTIDE SEQUENCE [LARGE SCALE GENOMIC DNA]</scope>
    <source>
        <strain evidence="2">ANa2</strain>
        <tissue evidence="2">Whole body excluding digestive tract and cuticle</tissue>
    </source>
</reference>
<accession>A0A5N5T6B4</accession>
<dbReference type="GO" id="GO:0003676">
    <property type="term" value="F:nucleic acid binding"/>
    <property type="evidence" value="ECO:0007669"/>
    <property type="project" value="InterPro"/>
</dbReference>
<keyword evidence="3" id="KW-1185">Reference proteome</keyword>
<dbReference type="SUPFAM" id="SSF53098">
    <property type="entry name" value="Ribonuclease H-like"/>
    <property type="match status" value="1"/>
</dbReference>
<dbReference type="NCBIfam" id="NF003765">
    <property type="entry name" value="PRK05359.1"/>
    <property type="match status" value="1"/>
</dbReference>
<dbReference type="Gene3D" id="3.30.420.10">
    <property type="entry name" value="Ribonuclease H-like superfamily/Ribonuclease H"/>
    <property type="match status" value="1"/>
</dbReference>